<evidence type="ECO:0000313" key="7">
    <source>
        <dbReference type="Proteomes" id="UP000191004"/>
    </source>
</evidence>
<dbReference type="InterPro" id="IPR009069">
    <property type="entry name" value="Cys_alpha_HP_mot_SF"/>
</dbReference>
<proteinExistence type="predicted"/>
<organism evidence="6 7">
    <name type="scientific">Trichoderma guizhouense</name>
    <dbReference type="NCBI Taxonomy" id="1491466"/>
    <lineage>
        <taxon>Eukaryota</taxon>
        <taxon>Fungi</taxon>
        <taxon>Dikarya</taxon>
        <taxon>Ascomycota</taxon>
        <taxon>Pezizomycotina</taxon>
        <taxon>Sordariomycetes</taxon>
        <taxon>Hypocreomycetidae</taxon>
        <taxon>Hypocreales</taxon>
        <taxon>Hypocreaceae</taxon>
        <taxon>Trichoderma</taxon>
    </lineage>
</organism>
<dbReference type="EMBL" id="LVVK01000002">
    <property type="protein sequence ID" value="OPB46990.1"/>
    <property type="molecule type" value="Genomic_DNA"/>
</dbReference>
<dbReference type="GO" id="GO:0005758">
    <property type="term" value="C:mitochondrial intermembrane space"/>
    <property type="evidence" value="ECO:0007669"/>
    <property type="project" value="UniProtKB-SubCell"/>
</dbReference>
<accession>A0A1T3D0V0</accession>
<dbReference type="PANTHER" id="PTHR46811:SF1">
    <property type="entry name" value="COILED-COIL-HELIX-COILED-COIL-HELIX DOMAIN-CONTAINING PROTEIN 7"/>
    <property type="match status" value="1"/>
</dbReference>
<sequence length="102" mass="11855">MATPSDGSKEGPWTDETKQKFEGKSKSEFYDPCQEAAQRSYKCLYRNNGDKSMCGEYFQAYRDCKQAWTEKRRKERGTLWVCKIEKTNVIIGYPLMLSNSSD</sequence>
<comment type="caution">
    <text evidence="6">The sequence shown here is derived from an EMBL/GenBank/DDBJ whole genome shotgun (WGS) entry which is preliminary data.</text>
</comment>
<comment type="function">
    <text evidence="1">Required for the assembly of cytochrome c oxidase.</text>
</comment>
<dbReference type="Proteomes" id="UP000191004">
    <property type="component" value="Unassembled WGS sequence"/>
</dbReference>
<evidence type="ECO:0000256" key="3">
    <source>
        <dbReference type="ARBA" id="ARBA00023128"/>
    </source>
</evidence>
<gene>
    <name evidence="6" type="ORF">A0O28_0071140</name>
</gene>
<dbReference type="AlphaFoldDB" id="A0A1T3D0V0"/>
<evidence type="ECO:0000256" key="1">
    <source>
        <dbReference type="ARBA" id="ARBA00003875"/>
    </source>
</evidence>
<name>A0A1T3D0V0_9HYPO</name>
<dbReference type="InterPro" id="IPR051040">
    <property type="entry name" value="COX23"/>
</dbReference>
<evidence type="ECO:0000256" key="5">
    <source>
        <dbReference type="SAM" id="MobiDB-lite"/>
    </source>
</evidence>
<dbReference type="GO" id="GO:0033108">
    <property type="term" value="P:mitochondrial respiratory chain complex assembly"/>
    <property type="evidence" value="ECO:0007669"/>
    <property type="project" value="TreeGrafter"/>
</dbReference>
<protein>
    <recommendedName>
        <fullName evidence="8">Cytochrome c oxidase-assembly factor COX23, mitochondrial</fullName>
    </recommendedName>
</protein>
<keyword evidence="3" id="KW-0496">Mitochondrion</keyword>
<evidence type="ECO:0000256" key="4">
    <source>
        <dbReference type="ARBA" id="ARBA00023157"/>
    </source>
</evidence>
<feature type="region of interest" description="Disordered" evidence="5">
    <location>
        <begin position="1"/>
        <end position="27"/>
    </location>
</feature>
<reference evidence="6 7" key="1">
    <citation type="submission" date="2016-04" db="EMBL/GenBank/DDBJ databases">
        <title>Multiple horizontal gene transfer events from other fungi enriched the ability of the initially mycotrophic fungus Trichoderma (Ascomycota) to feed on dead plant biomass.</title>
        <authorList>
            <person name="Atanasova L."/>
            <person name="Chenthamara K."/>
            <person name="Zhang J."/>
            <person name="Grujic M."/>
            <person name="Henrissat B."/>
            <person name="Kuo A."/>
            <person name="Aertz A."/>
            <person name="Salamov A."/>
            <person name="Lipzen A."/>
            <person name="Labutti K."/>
            <person name="Barry K."/>
            <person name="Miao Y."/>
            <person name="Rahimi M.J."/>
            <person name="Shen Q."/>
            <person name="Grigoriev I.V."/>
            <person name="Kubicek C.P."/>
            <person name="Druzhinina I.S."/>
        </authorList>
    </citation>
    <scope>NUCLEOTIDE SEQUENCE [LARGE SCALE GENOMIC DNA]</scope>
    <source>
        <strain evidence="6 7">NJAU 4742</strain>
    </source>
</reference>
<comment type="subcellular location">
    <subcellularLocation>
        <location evidence="2">Mitochondrion intermembrane space</location>
    </subcellularLocation>
</comment>
<evidence type="ECO:0000256" key="2">
    <source>
        <dbReference type="ARBA" id="ARBA00004569"/>
    </source>
</evidence>
<dbReference type="PROSITE" id="PS51808">
    <property type="entry name" value="CHCH"/>
    <property type="match status" value="1"/>
</dbReference>
<dbReference type="SUPFAM" id="SSF47072">
    <property type="entry name" value="Cysteine alpha-hairpin motif"/>
    <property type="match status" value="1"/>
</dbReference>
<evidence type="ECO:0000313" key="6">
    <source>
        <dbReference type="EMBL" id="OPB46990.1"/>
    </source>
</evidence>
<dbReference type="OrthoDB" id="9971592at2759"/>
<keyword evidence="4" id="KW-1015">Disulfide bond</keyword>
<dbReference type="PANTHER" id="PTHR46811">
    <property type="entry name" value="COILED-COIL-HELIX-COILED-COIL-HELIX DOMAIN-CONTAINING PROTEIN 7"/>
    <property type="match status" value="1"/>
</dbReference>
<feature type="compositionally biased region" description="Basic and acidic residues" evidence="5">
    <location>
        <begin position="15"/>
        <end position="27"/>
    </location>
</feature>
<evidence type="ECO:0008006" key="8">
    <source>
        <dbReference type="Google" id="ProtNLM"/>
    </source>
</evidence>
<dbReference type="Gene3D" id="1.10.287.1130">
    <property type="entry name" value="CytochromE C oxidase copper chaperone"/>
    <property type="match status" value="1"/>
</dbReference>
<keyword evidence="7" id="KW-1185">Reference proteome</keyword>